<reference evidence="3" key="1">
    <citation type="submission" date="2018-11" db="EMBL/GenBank/DDBJ databases">
        <authorList>
            <person name="Alioto T."/>
            <person name="Alioto T."/>
        </authorList>
    </citation>
    <scope>NUCLEOTIDE SEQUENCE</scope>
</reference>
<accession>A0A8B6E1G3</accession>
<feature type="domain" description="SAP" evidence="2">
    <location>
        <begin position="94"/>
        <end position="128"/>
    </location>
</feature>
<feature type="compositionally biased region" description="Basic and acidic residues" evidence="1">
    <location>
        <begin position="189"/>
        <end position="198"/>
    </location>
</feature>
<organism evidence="3 4">
    <name type="scientific">Mytilus galloprovincialis</name>
    <name type="common">Mediterranean mussel</name>
    <dbReference type="NCBI Taxonomy" id="29158"/>
    <lineage>
        <taxon>Eukaryota</taxon>
        <taxon>Metazoa</taxon>
        <taxon>Spiralia</taxon>
        <taxon>Lophotrochozoa</taxon>
        <taxon>Mollusca</taxon>
        <taxon>Bivalvia</taxon>
        <taxon>Autobranchia</taxon>
        <taxon>Pteriomorphia</taxon>
        <taxon>Mytilida</taxon>
        <taxon>Mytiloidea</taxon>
        <taxon>Mytilidae</taxon>
        <taxon>Mytilinae</taxon>
        <taxon>Mytilus</taxon>
    </lineage>
</organism>
<dbReference type="InterPro" id="IPR036361">
    <property type="entry name" value="SAP_dom_sf"/>
</dbReference>
<dbReference type="PROSITE" id="PS50800">
    <property type="entry name" value="SAP"/>
    <property type="match status" value="1"/>
</dbReference>
<protein>
    <recommendedName>
        <fullName evidence="2">SAP domain-containing protein</fullName>
    </recommendedName>
</protein>
<evidence type="ECO:0000256" key="1">
    <source>
        <dbReference type="SAM" id="MobiDB-lite"/>
    </source>
</evidence>
<gene>
    <name evidence="3" type="ORF">MGAL_10B080671</name>
</gene>
<dbReference type="InterPro" id="IPR003034">
    <property type="entry name" value="SAP_dom"/>
</dbReference>
<name>A0A8B6E1G3_MYTGA</name>
<evidence type="ECO:0000259" key="2">
    <source>
        <dbReference type="PROSITE" id="PS50800"/>
    </source>
</evidence>
<sequence length="198" mass="22700">MASWDKELLTAAEKGNIKEVELCVKNGANLECSDYLATKIFWSETHLYPFPAISTKTFPERKPDSTIEWISENQVMSSDSESECQEEHLSLAELLKWKVPELKDWLEKRNLKKSGHKDTLVKRVYRAMSNGDSDFSAEESFPVIPIDLVSNPWKPLDFTDIPEISIKDVDSYLMYHKNPTTGESTNFERQNDCATKDS</sequence>
<comment type="caution">
    <text evidence="3">The sequence shown here is derived from an EMBL/GenBank/DDBJ whole genome shotgun (WGS) entry which is preliminary data.</text>
</comment>
<dbReference type="EMBL" id="UYJE01004389">
    <property type="protein sequence ID" value="VDI27630.1"/>
    <property type="molecule type" value="Genomic_DNA"/>
</dbReference>
<evidence type="ECO:0000313" key="3">
    <source>
        <dbReference type="EMBL" id="VDI27630.1"/>
    </source>
</evidence>
<feature type="region of interest" description="Disordered" evidence="1">
    <location>
        <begin position="178"/>
        <end position="198"/>
    </location>
</feature>
<keyword evidence="4" id="KW-1185">Reference proteome</keyword>
<dbReference type="SMART" id="SM00513">
    <property type="entry name" value="SAP"/>
    <property type="match status" value="1"/>
</dbReference>
<feature type="compositionally biased region" description="Polar residues" evidence="1">
    <location>
        <begin position="178"/>
        <end position="188"/>
    </location>
</feature>
<dbReference type="Pfam" id="PF02037">
    <property type="entry name" value="SAP"/>
    <property type="match status" value="1"/>
</dbReference>
<dbReference type="SUPFAM" id="SSF68906">
    <property type="entry name" value="SAP domain"/>
    <property type="match status" value="1"/>
</dbReference>
<evidence type="ECO:0000313" key="4">
    <source>
        <dbReference type="Proteomes" id="UP000596742"/>
    </source>
</evidence>
<dbReference type="Gene3D" id="1.10.720.30">
    <property type="entry name" value="SAP domain"/>
    <property type="match status" value="1"/>
</dbReference>
<dbReference type="AlphaFoldDB" id="A0A8B6E1G3"/>
<dbReference type="OrthoDB" id="6099529at2759"/>
<dbReference type="Proteomes" id="UP000596742">
    <property type="component" value="Unassembled WGS sequence"/>
</dbReference>
<proteinExistence type="predicted"/>